<evidence type="ECO:0000313" key="12">
    <source>
        <dbReference type="Proteomes" id="UP000069940"/>
    </source>
</evidence>
<feature type="transmembrane region" description="Helical" evidence="10">
    <location>
        <begin position="61"/>
        <end position="83"/>
    </location>
</feature>
<evidence type="ECO:0000256" key="3">
    <source>
        <dbReference type="ARBA" id="ARBA00022606"/>
    </source>
</evidence>
<evidence type="ECO:0000256" key="1">
    <source>
        <dbReference type="ARBA" id="ARBA00004651"/>
    </source>
</evidence>
<evidence type="ECO:0000256" key="6">
    <source>
        <dbReference type="ARBA" id="ARBA00022989"/>
    </source>
</evidence>
<feature type="transmembrane region" description="Helical" evidence="10">
    <location>
        <begin position="290"/>
        <end position="310"/>
    </location>
</feature>
<keyword evidence="7 10" id="KW-0472">Membrane</keyword>
<dbReference type="PANTHER" id="PTHR21137">
    <property type="entry name" value="ODORANT RECEPTOR"/>
    <property type="match status" value="1"/>
</dbReference>
<organism evidence="11 12">
    <name type="scientific">Aedes albopictus</name>
    <name type="common">Asian tiger mosquito</name>
    <name type="synonym">Stegomyia albopicta</name>
    <dbReference type="NCBI Taxonomy" id="7160"/>
    <lineage>
        <taxon>Eukaryota</taxon>
        <taxon>Metazoa</taxon>
        <taxon>Ecdysozoa</taxon>
        <taxon>Arthropoda</taxon>
        <taxon>Hexapoda</taxon>
        <taxon>Insecta</taxon>
        <taxon>Pterygota</taxon>
        <taxon>Neoptera</taxon>
        <taxon>Endopterygota</taxon>
        <taxon>Diptera</taxon>
        <taxon>Nematocera</taxon>
        <taxon>Culicoidea</taxon>
        <taxon>Culicidae</taxon>
        <taxon>Culicinae</taxon>
        <taxon>Aedini</taxon>
        <taxon>Aedes</taxon>
        <taxon>Stegomyia</taxon>
    </lineage>
</organism>
<feature type="transmembrane region" description="Helical" evidence="10">
    <location>
        <begin position="95"/>
        <end position="115"/>
    </location>
</feature>
<comment type="subcellular location">
    <subcellularLocation>
        <location evidence="1 10">Cell membrane</location>
        <topology evidence="1 10">Multi-pass membrane protein</topology>
    </subcellularLocation>
</comment>
<sequence>MAFKFLHICRDQFRWIFGQVCEALNAKFTNDKDLFILHDFYAMVGGLHFNQQNSNVKPWWYLTRVVLVTTCVLLIWNLCWQMMNESRLEILMNTIQIGAGLIIVLCRTLVIGWNYEKLTNLRRYLNSRKFCRENEVAFKIRRKVYLFIHRIVLLFVTNSCLMTAPIFIIQPTAPLRIPFKFGNYVLDIVAQKIYLLMIIQIVIDLATNFFVIVMLLTGLTAECEILSKAVAELFKTTILKLETIGPSRSSSDEQFWTTLNHQFDKCIIQHRTILRHLIDIRPLLEGSFLITYYTATLNIASGAFFLISNLNHINLYIYQICHYTIVLTLECFVFTFFTTKLSDAYKSIGQSAHEMDWPDHLQHCHQFEHQYRAVRAKILTMMTVGSQDVRFSAGGYFEFTQEKFTDLMNKSYSMIMFLWEMRK</sequence>
<evidence type="ECO:0000256" key="4">
    <source>
        <dbReference type="ARBA" id="ARBA00022692"/>
    </source>
</evidence>
<evidence type="ECO:0000256" key="7">
    <source>
        <dbReference type="ARBA" id="ARBA00023136"/>
    </source>
</evidence>
<dbReference type="Pfam" id="PF02949">
    <property type="entry name" value="7tm_6"/>
    <property type="match status" value="1"/>
</dbReference>
<accession>A0ABM1XPP7</accession>
<dbReference type="GeneID" id="134291581"/>
<keyword evidence="5 10" id="KW-0552">Olfaction</keyword>
<dbReference type="RefSeq" id="XP_062715498.1">
    <property type="nucleotide sequence ID" value="XM_062859514.1"/>
</dbReference>
<keyword evidence="9 10" id="KW-0807">Transducer</keyword>
<evidence type="ECO:0000256" key="2">
    <source>
        <dbReference type="ARBA" id="ARBA00022475"/>
    </source>
</evidence>
<dbReference type="InterPro" id="IPR004117">
    <property type="entry name" value="7tm6_olfct_rcpt"/>
</dbReference>
<protein>
    <recommendedName>
        <fullName evidence="10">Odorant receptor</fullName>
    </recommendedName>
</protein>
<keyword evidence="6 10" id="KW-1133">Transmembrane helix</keyword>
<name>A0ABM1XPP7_AEDAL</name>
<reference evidence="12" key="1">
    <citation type="journal article" date="2015" name="Proc. Natl. Acad. Sci. U.S.A.">
        <title>Genome sequence of the Asian Tiger mosquito, Aedes albopictus, reveals insights into its biology, genetics, and evolution.</title>
        <authorList>
            <person name="Chen X.G."/>
            <person name="Jiang X."/>
            <person name="Gu J."/>
            <person name="Xu M."/>
            <person name="Wu Y."/>
            <person name="Deng Y."/>
            <person name="Zhang C."/>
            <person name="Bonizzoni M."/>
            <person name="Dermauw W."/>
            <person name="Vontas J."/>
            <person name="Armbruster P."/>
            <person name="Huang X."/>
            <person name="Yang Y."/>
            <person name="Zhang H."/>
            <person name="He W."/>
            <person name="Peng H."/>
            <person name="Liu Y."/>
            <person name="Wu K."/>
            <person name="Chen J."/>
            <person name="Lirakis M."/>
            <person name="Topalis P."/>
            <person name="Van Leeuwen T."/>
            <person name="Hall A.B."/>
            <person name="Jiang X."/>
            <person name="Thorpe C."/>
            <person name="Mueller R.L."/>
            <person name="Sun C."/>
            <person name="Waterhouse R.M."/>
            <person name="Yan G."/>
            <person name="Tu Z.J."/>
            <person name="Fang X."/>
            <person name="James A.A."/>
        </authorList>
    </citation>
    <scope>NUCLEOTIDE SEQUENCE [LARGE SCALE GENOMIC DNA]</scope>
    <source>
        <strain evidence="12">Foshan</strain>
    </source>
</reference>
<dbReference type="PANTHER" id="PTHR21137:SF35">
    <property type="entry name" value="ODORANT RECEPTOR 19A-RELATED"/>
    <property type="match status" value="1"/>
</dbReference>
<feature type="transmembrane region" description="Helical" evidence="10">
    <location>
        <begin position="316"/>
        <end position="337"/>
    </location>
</feature>
<keyword evidence="3 10" id="KW-0716">Sensory transduction</keyword>
<evidence type="ECO:0000256" key="8">
    <source>
        <dbReference type="ARBA" id="ARBA00023170"/>
    </source>
</evidence>
<comment type="caution">
    <text evidence="10">Lacks conserved residue(s) required for the propagation of feature annotation.</text>
</comment>
<keyword evidence="2" id="KW-1003">Cell membrane</keyword>
<feature type="transmembrane region" description="Helical" evidence="10">
    <location>
        <begin position="193"/>
        <end position="219"/>
    </location>
</feature>
<comment type="similarity">
    <text evidence="10">Belongs to the insect chemoreceptor superfamily. Heteromeric odorant receptor channel (TC 1.A.69) family.</text>
</comment>
<keyword evidence="4 10" id="KW-0812">Transmembrane</keyword>
<reference evidence="11" key="2">
    <citation type="submission" date="2025-05" db="UniProtKB">
        <authorList>
            <consortium name="EnsemblMetazoa"/>
        </authorList>
    </citation>
    <scope>IDENTIFICATION</scope>
    <source>
        <strain evidence="11">Foshan</strain>
    </source>
</reference>
<feature type="transmembrane region" description="Helical" evidence="10">
    <location>
        <begin position="151"/>
        <end position="173"/>
    </location>
</feature>
<dbReference type="EnsemblMetazoa" id="AALFPA23_001651.R38901">
    <property type="protein sequence ID" value="AALFPA23_001651.P38901"/>
    <property type="gene ID" value="AALFPA23_001651"/>
</dbReference>
<proteinExistence type="inferred from homology"/>
<evidence type="ECO:0000256" key="9">
    <source>
        <dbReference type="ARBA" id="ARBA00023224"/>
    </source>
</evidence>
<dbReference type="Proteomes" id="UP000069940">
    <property type="component" value="Unassembled WGS sequence"/>
</dbReference>
<keyword evidence="12" id="KW-1185">Reference proteome</keyword>
<keyword evidence="8 10" id="KW-0675">Receptor</keyword>
<evidence type="ECO:0000313" key="11">
    <source>
        <dbReference type="EnsemblMetazoa" id="AALFPA23_001651.P38901"/>
    </source>
</evidence>
<evidence type="ECO:0000256" key="10">
    <source>
        <dbReference type="RuleBase" id="RU351113"/>
    </source>
</evidence>
<evidence type="ECO:0000256" key="5">
    <source>
        <dbReference type="ARBA" id="ARBA00022725"/>
    </source>
</evidence>